<evidence type="ECO:0000256" key="2">
    <source>
        <dbReference type="ARBA" id="ARBA00022679"/>
    </source>
</evidence>
<comment type="similarity">
    <text evidence="7">Belongs to the protein kinase superfamily.</text>
</comment>
<feature type="binding site" evidence="6">
    <location>
        <position position="97"/>
    </location>
    <ligand>
        <name>ATP</name>
        <dbReference type="ChEBI" id="CHEBI:30616"/>
    </ligand>
</feature>
<dbReference type="InterPro" id="IPR011009">
    <property type="entry name" value="Kinase-like_dom_sf"/>
</dbReference>
<keyword evidence="5 6" id="KW-0067">ATP-binding</keyword>
<keyword evidence="4" id="KW-0418">Kinase</keyword>
<keyword evidence="11" id="KW-1185">Reference proteome</keyword>
<name>A0A166GV38_9AGAM</name>
<dbReference type="OrthoDB" id="4062651at2759"/>
<dbReference type="Gene3D" id="1.10.510.10">
    <property type="entry name" value="Transferase(Phosphotransferase) domain 1"/>
    <property type="match status" value="1"/>
</dbReference>
<dbReference type="InterPro" id="IPR051681">
    <property type="entry name" value="Ser/Thr_Kinases-Pseudokinases"/>
</dbReference>
<evidence type="ECO:0000256" key="3">
    <source>
        <dbReference type="ARBA" id="ARBA00022741"/>
    </source>
</evidence>
<dbReference type="InterPro" id="IPR000719">
    <property type="entry name" value="Prot_kinase_dom"/>
</dbReference>
<evidence type="ECO:0000256" key="5">
    <source>
        <dbReference type="ARBA" id="ARBA00022840"/>
    </source>
</evidence>
<organism evidence="10 11">
    <name type="scientific">Athelia psychrophila</name>
    <dbReference type="NCBI Taxonomy" id="1759441"/>
    <lineage>
        <taxon>Eukaryota</taxon>
        <taxon>Fungi</taxon>
        <taxon>Dikarya</taxon>
        <taxon>Basidiomycota</taxon>
        <taxon>Agaricomycotina</taxon>
        <taxon>Agaricomycetes</taxon>
        <taxon>Agaricomycetidae</taxon>
        <taxon>Atheliales</taxon>
        <taxon>Atheliaceae</taxon>
        <taxon>Athelia</taxon>
    </lineage>
</organism>
<dbReference type="PANTHER" id="PTHR44329">
    <property type="entry name" value="SERINE/THREONINE-PROTEIN KINASE TNNI3K-RELATED"/>
    <property type="match status" value="1"/>
</dbReference>
<evidence type="ECO:0000256" key="8">
    <source>
        <dbReference type="SAM" id="MobiDB-lite"/>
    </source>
</evidence>
<evidence type="ECO:0000313" key="10">
    <source>
        <dbReference type="EMBL" id="KZP18197.1"/>
    </source>
</evidence>
<evidence type="ECO:0000256" key="6">
    <source>
        <dbReference type="PROSITE-ProRule" id="PRU10141"/>
    </source>
</evidence>
<dbReference type="GO" id="GO:0005524">
    <property type="term" value="F:ATP binding"/>
    <property type="evidence" value="ECO:0007669"/>
    <property type="project" value="UniProtKB-UniRule"/>
</dbReference>
<dbReference type="SMART" id="SM00220">
    <property type="entry name" value="S_TKc"/>
    <property type="match status" value="1"/>
</dbReference>
<keyword evidence="3 6" id="KW-0547">Nucleotide-binding</keyword>
<keyword evidence="1 7" id="KW-0723">Serine/threonine-protein kinase</keyword>
<dbReference type="Pfam" id="PF07714">
    <property type="entry name" value="PK_Tyr_Ser-Thr"/>
    <property type="match status" value="1"/>
</dbReference>
<evidence type="ECO:0000256" key="7">
    <source>
        <dbReference type="RuleBase" id="RU000304"/>
    </source>
</evidence>
<dbReference type="PROSITE" id="PS50011">
    <property type="entry name" value="PROTEIN_KINASE_DOM"/>
    <property type="match status" value="1"/>
</dbReference>
<dbReference type="PROSITE" id="PS00108">
    <property type="entry name" value="PROTEIN_KINASE_ST"/>
    <property type="match status" value="1"/>
</dbReference>
<dbReference type="PANTHER" id="PTHR44329:SF288">
    <property type="entry name" value="MITOGEN-ACTIVATED PROTEIN KINASE KINASE KINASE 20"/>
    <property type="match status" value="1"/>
</dbReference>
<evidence type="ECO:0000313" key="11">
    <source>
        <dbReference type="Proteomes" id="UP000076532"/>
    </source>
</evidence>
<proteinExistence type="inferred from homology"/>
<sequence>MNQPTSNHAHGAFLNPGTHRNPAPLRNSGNPQISGRLHIQATDELSPAQIAKLDITRHIEKFQMLHSNFIGSGCYGQVHQGWYIRPSDGVRIRVAIKALMYTRKSSQEMEKVTQRLMREIITWKRVSQHEYVADLMGIYQTPNNPPYLVMPYYENNKLLDYLARCHPDKRLVLAKEIAKGLDVLHGNHVIHGDLKPENIFVSHDGHAKIADFGVSVIPQLEGFTTLMNRNVRYSAPELTPLYDCPPVQPTRHSDIFSLGILFLQMFDGRVDCQPYNHVRISDPTDSDLLRRIHKGERPQQKKYPNISDRRWNIIAKCWAADPAARPTIQAVRSWL</sequence>
<dbReference type="PROSITE" id="PS00107">
    <property type="entry name" value="PROTEIN_KINASE_ATP"/>
    <property type="match status" value="1"/>
</dbReference>
<evidence type="ECO:0000259" key="9">
    <source>
        <dbReference type="PROSITE" id="PS50011"/>
    </source>
</evidence>
<dbReference type="GO" id="GO:0004674">
    <property type="term" value="F:protein serine/threonine kinase activity"/>
    <property type="evidence" value="ECO:0007669"/>
    <property type="project" value="UniProtKB-KW"/>
</dbReference>
<keyword evidence="2" id="KW-0808">Transferase</keyword>
<dbReference type="EMBL" id="KV417575">
    <property type="protein sequence ID" value="KZP18197.1"/>
    <property type="molecule type" value="Genomic_DNA"/>
</dbReference>
<dbReference type="InterPro" id="IPR001245">
    <property type="entry name" value="Ser-Thr/Tyr_kinase_cat_dom"/>
</dbReference>
<dbReference type="SUPFAM" id="SSF56112">
    <property type="entry name" value="Protein kinase-like (PK-like)"/>
    <property type="match status" value="1"/>
</dbReference>
<dbReference type="PIRSF" id="PIRSF000654">
    <property type="entry name" value="Integrin-linked_kinase"/>
    <property type="match status" value="1"/>
</dbReference>
<evidence type="ECO:0000256" key="4">
    <source>
        <dbReference type="ARBA" id="ARBA00022777"/>
    </source>
</evidence>
<feature type="region of interest" description="Disordered" evidence="8">
    <location>
        <begin position="1"/>
        <end position="32"/>
    </location>
</feature>
<dbReference type="Proteomes" id="UP000076532">
    <property type="component" value="Unassembled WGS sequence"/>
</dbReference>
<evidence type="ECO:0000256" key="1">
    <source>
        <dbReference type="ARBA" id="ARBA00022527"/>
    </source>
</evidence>
<protein>
    <submittedName>
        <fullName evidence="10">Kinase-like protein</fullName>
    </submittedName>
</protein>
<dbReference type="InterPro" id="IPR008271">
    <property type="entry name" value="Ser/Thr_kinase_AS"/>
</dbReference>
<reference evidence="10 11" key="1">
    <citation type="journal article" date="2016" name="Mol. Biol. Evol.">
        <title>Comparative Genomics of Early-Diverging Mushroom-Forming Fungi Provides Insights into the Origins of Lignocellulose Decay Capabilities.</title>
        <authorList>
            <person name="Nagy L.G."/>
            <person name="Riley R."/>
            <person name="Tritt A."/>
            <person name="Adam C."/>
            <person name="Daum C."/>
            <person name="Floudas D."/>
            <person name="Sun H."/>
            <person name="Yadav J.S."/>
            <person name="Pangilinan J."/>
            <person name="Larsson K.H."/>
            <person name="Matsuura K."/>
            <person name="Barry K."/>
            <person name="Labutti K."/>
            <person name="Kuo R."/>
            <person name="Ohm R.A."/>
            <person name="Bhattacharya S.S."/>
            <person name="Shirouzu T."/>
            <person name="Yoshinaga Y."/>
            <person name="Martin F.M."/>
            <person name="Grigoriev I.V."/>
            <person name="Hibbett D.S."/>
        </authorList>
    </citation>
    <scope>NUCLEOTIDE SEQUENCE [LARGE SCALE GENOMIC DNA]</scope>
    <source>
        <strain evidence="10 11">CBS 109695</strain>
    </source>
</reference>
<dbReference type="STRING" id="436010.A0A166GV38"/>
<feature type="domain" description="Protein kinase" evidence="9">
    <location>
        <begin position="64"/>
        <end position="335"/>
    </location>
</feature>
<accession>A0A166GV38</accession>
<gene>
    <name evidence="10" type="ORF">FIBSPDRAFT_602258</name>
</gene>
<dbReference type="CDD" id="cd14014">
    <property type="entry name" value="STKc_PknB_like"/>
    <property type="match status" value="1"/>
</dbReference>
<dbReference type="AlphaFoldDB" id="A0A166GV38"/>
<dbReference type="InterPro" id="IPR017441">
    <property type="entry name" value="Protein_kinase_ATP_BS"/>
</dbReference>